<keyword evidence="3" id="KW-1185">Reference proteome</keyword>
<evidence type="ECO:0000256" key="1">
    <source>
        <dbReference type="RuleBase" id="RU367106"/>
    </source>
</evidence>
<proteinExistence type="inferred from homology"/>
<dbReference type="Pfam" id="PF01663">
    <property type="entry name" value="Phosphodiest"/>
    <property type="match status" value="1"/>
</dbReference>
<reference evidence="2" key="1">
    <citation type="submission" date="2021-07" db="EMBL/GenBank/DDBJ databases">
        <authorList>
            <person name="Branca A.L. A."/>
        </authorList>
    </citation>
    <scope>NUCLEOTIDE SEQUENCE</scope>
</reference>
<evidence type="ECO:0000313" key="3">
    <source>
        <dbReference type="Proteomes" id="UP001154252"/>
    </source>
</evidence>
<comment type="function">
    <text evidence="1">Ethanolamine phosphate transferase involved in glycosylphosphatidylinositol-anchor biosynthesis. Transfers ethanolamine phosphate to the GPI second mannose.</text>
</comment>
<comment type="subcellular location">
    <subcellularLocation>
        <location evidence="1">Endoplasmic reticulum membrane</location>
        <topology evidence="1">Multi-pass membrane protein</topology>
    </subcellularLocation>
</comment>
<dbReference type="OrthoDB" id="272139at2759"/>
<protein>
    <recommendedName>
        <fullName evidence="1">GPI ethanolamine phosphate transferase 2</fullName>
    </recommendedName>
</protein>
<organism evidence="2 3">
    <name type="scientific">Penicillium egyptiacum</name>
    <dbReference type="NCBI Taxonomy" id="1303716"/>
    <lineage>
        <taxon>Eukaryota</taxon>
        <taxon>Fungi</taxon>
        <taxon>Dikarya</taxon>
        <taxon>Ascomycota</taxon>
        <taxon>Pezizomycotina</taxon>
        <taxon>Eurotiomycetes</taxon>
        <taxon>Eurotiomycetidae</taxon>
        <taxon>Eurotiales</taxon>
        <taxon>Aspergillaceae</taxon>
        <taxon>Penicillium</taxon>
    </lineage>
</organism>
<dbReference type="EMBL" id="CAJVRC010000846">
    <property type="protein sequence ID" value="CAG8893406.1"/>
    <property type="molecule type" value="Genomic_DNA"/>
</dbReference>
<keyword evidence="1" id="KW-0808">Transferase</keyword>
<keyword evidence="1" id="KW-0337">GPI-anchor biosynthesis</keyword>
<dbReference type="AlphaFoldDB" id="A0A9W4P2I5"/>
<dbReference type="GO" id="GO:0051267">
    <property type="term" value="F:CP2 mannose-ethanolamine phosphotransferase activity"/>
    <property type="evidence" value="ECO:0007669"/>
    <property type="project" value="TreeGrafter"/>
</dbReference>
<comment type="caution">
    <text evidence="2">The sequence shown here is derived from an EMBL/GenBank/DDBJ whole genome shotgun (WGS) entry which is preliminary data.</text>
</comment>
<accession>A0A9W4P2I5</accession>
<keyword evidence="1" id="KW-0256">Endoplasmic reticulum</keyword>
<comment type="similarity">
    <text evidence="1">Belongs to the PIGG/PIGN/PIGO family. PIGG subfamily.</text>
</comment>
<evidence type="ECO:0000313" key="2">
    <source>
        <dbReference type="EMBL" id="CAG8893406.1"/>
    </source>
</evidence>
<dbReference type="PANTHER" id="PTHR23072">
    <property type="entry name" value="PHOSPHATIDYLINOSITOL GLYCAN-RELATED"/>
    <property type="match status" value="1"/>
</dbReference>
<dbReference type="InterPro" id="IPR002591">
    <property type="entry name" value="Phosphodiest/P_Trfase"/>
</dbReference>
<dbReference type="Gene3D" id="3.40.720.10">
    <property type="entry name" value="Alkaline Phosphatase, subunit A"/>
    <property type="match status" value="1"/>
</dbReference>
<name>A0A9W4P2I5_9EURO</name>
<dbReference type="SUPFAM" id="SSF53649">
    <property type="entry name" value="Alkaline phosphatase-like"/>
    <property type="match status" value="1"/>
</dbReference>
<sequence length="254" mass="27915">MSLNALPGCSPNGSEGVDAFFVPDFTEVDNNVTIHVSPQLAREDWSALVFHFPGMDHVGHTGGPESPYMVPKQQEMDFIIREIYTAIESQPHLSSTLFVVAGDHGMNQQGSHGGSSAGEISPGMLLISPDLKSLRSDRKAPSAPRGTGFDFYSVIKQPDIVPTLAGLLGFRIPSKSVGLFMPQLLSLWEDPSDRVRLVLENAHELLNVRGHHVDHPYHITLQRIEDRIVSDPSSTEALSELYQVNLLDVHYPSD</sequence>
<dbReference type="PANTHER" id="PTHR23072:SF0">
    <property type="entry name" value="GPI ETHANOLAMINE PHOSPHATE TRANSFERASE 2"/>
    <property type="match status" value="1"/>
</dbReference>
<dbReference type="InterPro" id="IPR017850">
    <property type="entry name" value="Alkaline_phosphatase_core_sf"/>
</dbReference>
<dbReference type="Proteomes" id="UP001154252">
    <property type="component" value="Unassembled WGS sequence"/>
</dbReference>
<comment type="pathway">
    <text evidence="1">Glycolipid biosynthesis; glycosylphosphatidylinositol-anchor biosynthesis.</text>
</comment>
<dbReference type="GO" id="GO:0006506">
    <property type="term" value="P:GPI anchor biosynthetic process"/>
    <property type="evidence" value="ECO:0007669"/>
    <property type="project" value="UniProtKB-KW"/>
</dbReference>
<gene>
    <name evidence="2" type="ORF">PEGY_LOCUS3513</name>
</gene>
<dbReference type="InterPro" id="IPR039527">
    <property type="entry name" value="PIGG/GPI7"/>
</dbReference>
<dbReference type="GO" id="GO:0005789">
    <property type="term" value="C:endoplasmic reticulum membrane"/>
    <property type="evidence" value="ECO:0007669"/>
    <property type="project" value="UniProtKB-SubCell"/>
</dbReference>